<proteinExistence type="predicted"/>
<dbReference type="InterPro" id="IPR008983">
    <property type="entry name" value="Tumour_necrosis_fac-like_dom"/>
</dbReference>
<comment type="caution">
    <text evidence="1">The sequence shown here is derived from an EMBL/GenBank/DDBJ whole genome shotgun (WGS) entry which is preliminary data.</text>
</comment>
<name>A0AA88QKL8_9TELE</name>
<dbReference type="GO" id="GO:0032813">
    <property type="term" value="F:tumor necrosis factor receptor superfamily binding"/>
    <property type="evidence" value="ECO:0007669"/>
    <property type="project" value="InterPro"/>
</dbReference>
<dbReference type="EMBL" id="JAUYZG010000001">
    <property type="protein sequence ID" value="KAK2916739.1"/>
    <property type="molecule type" value="Genomic_DNA"/>
</dbReference>
<protein>
    <submittedName>
        <fullName evidence="1">Uncharacterized protein</fullName>
    </submittedName>
</protein>
<dbReference type="SUPFAM" id="SSF49842">
    <property type="entry name" value="TNF-like"/>
    <property type="match status" value="1"/>
</dbReference>
<gene>
    <name evidence="1" type="ORF">Q8A67_001113</name>
</gene>
<organism evidence="1 2">
    <name type="scientific">Cirrhinus molitorella</name>
    <name type="common">mud carp</name>
    <dbReference type="NCBI Taxonomy" id="172907"/>
    <lineage>
        <taxon>Eukaryota</taxon>
        <taxon>Metazoa</taxon>
        <taxon>Chordata</taxon>
        <taxon>Craniata</taxon>
        <taxon>Vertebrata</taxon>
        <taxon>Euteleostomi</taxon>
        <taxon>Actinopterygii</taxon>
        <taxon>Neopterygii</taxon>
        <taxon>Teleostei</taxon>
        <taxon>Ostariophysi</taxon>
        <taxon>Cypriniformes</taxon>
        <taxon>Cyprinidae</taxon>
        <taxon>Labeoninae</taxon>
        <taxon>Labeonini</taxon>
        <taxon>Cirrhinus</taxon>
    </lineage>
</organism>
<accession>A0AA88QKL8</accession>
<dbReference type="InterPro" id="IPR042380">
    <property type="entry name" value="TNFSF18"/>
</dbReference>
<reference evidence="1" key="1">
    <citation type="submission" date="2023-08" db="EMBL/GenBank/DDBJ databases">
        <title>Chromosome-level Genome Assembly of mud carp (Cirrhinus molitorella).</title>
        <authorList>
            <person name="Liu H."/>
        </authorList>
    </citation>
    <scope>NUCLEOTIDE SEQUENCE</scope>
    <source>
        <strain evidence="1">Prfri</strain>
        <tissue evidence="1">Muscle</tissue>
    </source>
</reference>
<dbReference type="PANTHER" id="PTHR15267">
    <property type="entry name" value="TUMOR NECROSIS FACTOR LIGAND SUPERFAMILY MEMBER 18"/>
    <property type="match status" value="1"/>
</dbReference>
<evidence type="ECO:0000313" key="2">
    <source>
        <dbReference type="Proteomes" id="UP001187343"/>
    </source>
</evidence>
<evidence type="ECO:0000313" key="1">
    <source>
        <dbReference type="EMBL" id="KAK2916739.1"/>
    </source>
</evidence>
<dbReference type="GO" id="GO:0002309">
    <property type="term" value="P:T cell proliferation involved in immune response"/>
    <property type="evidence" value="ECO:0007669"/>
    <property type="project" value="InterPro"/>
</dbReference>
<keyword evidence="2" id="KW-1185">Reference proteome</keyword>
<dbReference type="AlphaFoldDB" id="A0AA88QKL8"/>
<dbReference type="Gene3D" id="2.60.120.40">
    <property type="match status" value="1"/>
</dbReference>
<dbReference type="Proteomes" id="UP001187343">
    <property type="component" value="Unassembled WGS sequence"/>
</dbReference>
<sequence>MSLSADYCTEKKGDRGGGGGGAALAHQRKLIWGLLVWVTLLTLGLGASITLHFIQSKLKQESPGNETQQKSLMVFTPWDLNDKVGLLKWRTMYEVFISGKDKLMVKEDGQYFLYLQVTLHPNHKGNHTITLQSEKGNEILKGVIDGSKLSSAFMANGIPLEIGDILTVTCDPEARIQDSATETYLGVIKLT</sequence>
<dbReference type="PANTHER" id="PTHR15267:SF1">
    <property type="entry name" value="TUMOR NECROSIS FACTOR LIGAND SUPERFAMILY MEMBER 18"/>
    <property type="match status" value="1"/>
</dbReference>
<dbReference type="GO" id="GO:0033209">
    <property type="term" value="P:tumor necrosis factor-mediated signaling pathway"/>
    <property type="evidence" value="ECO:0007669"/>
    <property type="project" value="InterPro"/>
</dbReference>